<feature type="chain" id="PRO_5035292712" description="NodB homology domain-containing protein" evidence="1">
    <location>
        <begin position="19"/>
        <end position="240"/>
    </location>
</feature>
<dbReference type="InterPro" id="IPR002509">
    <property type="entry name" value="NODB_dom"/>
</dbReference>
<reference evidence="3" key="2">
    <citation type="submission" date="2020-09" db="EMBL/GenBank/DDBJ databases">
        <authorList>
            <person name="Sun Q."/>
            <person name="Ohkuma M."/>
        </authorList>
    </citation>
    <scope>NUCLEOTIDE SEQUENCE</scope>
    <source>
        <strain evidence="3">JCM 12862</strain>
    </source>
</reference>
<keyword evidence="4" id="KW-1185">Reference proteome</keyword>
<reference evidence="3" key="1">
    <citation type="journal article" date="2014" name="Int. J. Syst. Evol. Microbiol.">
        <title>Complete genome sequence of Corynebacterium casei LMG S-19264T (=DSM 44701T), isolated from a smear-ripened cheese.</title>
        <authorList>
            <consortium name="US DOE Joint Genome Institute (JGI-PGF)"/>
            <person name="Walter F."/>
            <person name="Albersmeier A."/>
            <person name="Kalinowski J."/>
            <person name="Ruckert C."/>
        </authorList>
    </citation>
    <scope>NUCLEOTIDE SEQUENCE</scope>
    <source>
        <strain evidence="3">JCM 12862</strain>
    </source>
</reference>
<organism evidence="3 4">
    <name type="scientific">Yeosuana aromativorans</name>
    <dbReference type="NCBI Taxonomy" id="288019"/>
    <lineage>
        <taxon>Bacteria</taxon>
        <taxon>Pseudomonadati</taxon>
        <taxon>Bacteroidota</taxon>
        <taxon>Flavobacteriia</taxon>
        <taxon>Flavobacteriales</taxon>
        <taxon>Flavobacteriaceae</taxon>
        <taxon>Yeosuana</taxon>
    </lineage>
</organism>
<dbReference type="CDD" id="cd10917">
    <property type="entry name" value="CE4_NodB_like_6s_7s"/>
    <property type="match status" value="1"/>
</dbReference>
<proteinExistence type="predicted"/>
<dbReference type="AlphaFoldDB" id="A0A8J3BG57"/>
<evidence type="ECO:0000256" key="1">
    <source>
        <dbReference type="SAM" id="SignalP"/>
    </source>
</evidence>
<protein>
    <recommendedName>
        <fullName evidence="2">NodB homology domain-containing protein</fullName>
    </recommendedName>
</protein>
<accession>A0A8J3BG57</accession>
<evidence type="ECO:0000313" key="4">
    <source>
        <dbReference type="Proteomes" id="UP000612329"/>
    </source>
</evidence>
<dbReference type="GO" id="GO:0016020">
    <property type="term" value="C:membrane"/>
    <property type="evidence" value="ECO:0007669"/>
    <property type="project" value="TreeGrafter"/>
</dbReference>
<dbReference type="SUPFAM" id="SSF88713">
    <property type="entry name" value="Glycoside hydrolase/deacetylase"/>
    <property type="match status" value="1"/>
</dbReference>
<dbReference type="RefSeq" id="WP_188650502.1">
    <property type="nucleotide sequence ID" value="NZ_BMNR01000002.1"/>
</dbReference>
<dbReference type="PANTHER" id="PTHR10587:SF80">
    <property type="entry name" value="CHITOOLIGOSACCHARIDE DEACETYLASE"/>
    <property type="match status" value="1"/>
</dbReference>
<dbReference type="Gene3D" id="3.20.20.370">
    <property type="entry name" value="Glycoside hydrolase/deacetylase"/>
    <property type="match status" value="1"/>
</dbReference>
<comment type="caution">
    <text evidence="3">The sequence shown here is derived from an EMBL/GenBank/DDBJ whole genome shotgun (WGS) entry which is preliminary data.</text>
</comment>
<dbReference type="GO" id="GO:0016810">
    <property type="term" value="F:hydrolase activity, acting on carbon-nitrogen (but not peptide) bonds"/>
    <property type="evidence" value="ECO:0007669"/>
    <property type="project" value="InterPro"/>
</dbReference>
<evidence type="ECO:0000313" key="3">
    <source>
        <dbReference type="EMBL" id="GGK17051.1"/>
    </source>
</evidence>
<gene>
    <name evidence="3" type="ORF">GCM10007962_09130</name>
</gene>
<feature type="domain" description="NodB homology" evidence="2">
    <location>
        <begin position="36"/>
        <end position="238"/>
    </location>
</feature>
<dbReference type="Pfam" id="PF01522">
    <property type="entry name" value="Polysacc_deac_1"/>
    <property type="match status" value="1"/>
</dbReference>
<dbReference type="Proteomes" id="UP000612329">
    <property type="component" value="Unassembled WGS sequence"/>
</dbReference>
<dbReference type="PROSITE" id="PS51677">
    <property type="entry name" value="NODB"/>
    <property type="match status" value="1"/>
</dbReference>
<dbReference type="InterPro" id="IPR011330">
    <property type="entry name" value="Glyco_hydro/deAcase_b/a-brl"/>
</dbReference>
<name>A0A8J3BG57_9FLAO</name>
<dbReference type="InterPro" id="IPR050248">
    <property type="entry name" value="Polysacc_deacetylase_ArnD"/>
</dbReference>
<dbReference type="EMBL" id="BMNR01000002">
    <property type="protein sequence ID" value="GGK17051.1"/>
    <property type="molecule type" value="Genomic_DNA"/>
</dbReference>
<evidence type="ECO:0000259" key="2">
    <source>
        <dbReference type="PROSITE" id="PS51677"/>
    </source>
</evidence>
<feature type="signal peptide" evidence="1">
    <location>
        <begin position="1"/>
        <end position="18"/>
    </location>
</feature>
<sequence>MNKYLLFLLILPFNIIQAQGIVDAQGALVRSDTLKKTIYLCFSGHNTYDGFPHVLHVLKKQNVKASFFLTGDFIREQTALTKRIINAGHYVGAHSNNHLLYCDWTKRDSLLQSPNTIKQDISKNISALKTFGVTPRYFMPPYEWYNKKVVALAKELNQITINFSTGTLSNADYTTPDMPNYRSSKTILKSIFNYEKNHGMNGFHLLIHPGTSPLRKDKLYLCLNSLITKLKKRGYQFKRF</sequence>
<dbReference type="PANTHER" id="PTHR10587">
    <property type="entry name" value="GLYCOSYL TRANSFERASE-RELATED"/>
    <property type="match status" value="1"/>
</dbReference>
<keyword evidence="1" id="KW-0732">Signal</keyword>
<dbReference type="GO" id="GO:0005975">
    <property type="term" value="P:carbohydrate metabolic process"/>
    <property type="evidence" value="ECO:0007669"/>
    <property type="project" value="InterPro"/>
</dbReference>